<dbReference type="AlphaFoldDB" id="A0A6J6VAE8"/>
<comment type="similarity">
    <text evidence="1">Belongs to the complex I 24 kDa subunit family.</text>
</comment>
<dbReference type="CDD" id="cd03064">
    <property type="entry name" value="TRX_Fd_NuoE"/>
    <property type="match status" value="1"/>
</dbReference>
<dbReference type="InterPro" id="IPR041921">
    <property type="entry name" value="NuoE_N"/>
</dbReference>
<evidence type="ECO:0000313" key="11">
    <source>
        <dbReference type="EMBL" id="CAB5016154.1"/>
    </source>
</evidence>
<organism evidence="8">
    <name type="scientific">freshwater metagenome</name>
    <dbReference type="NCBI Taxonomy" id="449393"/>
    <lineage>
        <taxon>unclassified sequences</taxon>
        <taxon>metagenomes</taxon>
        <taxon>ecological metagenomes</taxon>
    </lineage>
</organism>
<dbReference type="PANTHER" id="PTHR10371:SF3">
    <property type="entry name" value="NADH DEHYDROGENASE [UBIQUINONE] FLAVOPROTEIN 2, MITOCHONDRIAL"/>
    <property type="match status" value="1"/>
</dbReference>
<dbReference type="EMBL" id="CAFBLK010000009">
    <property type="protein sequence ID" value="CAB4855947.1"/>
    <property type="molecule type" value="Genomic_DNA"/>
</dbReference>
<dbReference type="GO" id="GO:0051537">
    <property type="term" value="F:2 iron, 2 sulfur cluster binding"/>
    <property type="evidence" value="ECO:0007669"/>
    <property type="project" value="UniProtKB-KW"/>
</dbReference>
<proteinExistence type="inferred from homology"/>
<dbReference type="EMBL" id="CAEZZU010000011">
    <property type="protein sequence ID" value="CAB4769271.1"/>
    <property type="molecule type" value="Genomic_DNA"/>
</dbReference>
<evidence type="ECO:0000256" key="5">
    <source>
        <dbReference type="ARBA" id="ARBA00023014"/>
    </source>
</evidence>
<dbReference type="EMBL" id="CAEZWM010000213">
    <property type="protein sequence ID" value="CAB4669528.1"/>
    <property type="molecule type" value="Genomic_DNA"/>
</dbReference>
<dbReference type="Gene3D" id="3.40.30.10">
    <property type="entry name" value="Glutaredoxin"/>
    <property type="match status" value="1"/>
</dbReference>
<comment type="cofactor">
    <cofactor evidence="6">
        <name>[2Fe-2S] cluster</name>
        <dbReference type="ChEBI" id="CHEBI:190135"/>
    </cofactor>
</comment>
<evidence type="ECO:0000256" key="3">
    <source>
        <dbReference type="ARBA" id="ARBA00022723"/>
    </source>
</evidence>
<dbReference type="PANTHER" id="PTHR10371">
    <property type="entry name" value="NADH DEHYDROGENASE UBIQUINONE FLAVOPROTEIN 2, MITOCHONDRIAL"/>
    <property type="match status" value="1"/>
</dbReference>
<dbReference type="GO" id="GO:0046872">
    <property type="term" value="F:metal ion binding"/>
    <property type="evidence" value="ECO:0007669"/>
    <property type="project" value="UniProtKB-KW"/>
</dbReference>
<dbReference type="GO" id="GO:0003954">
    <property type="term" value="F:NADH dehydrogenase activity"/>
    <property type="evidence" value="ECO:0007669"/>
    <property type="project" value="TreeGrafter"/>
</dbReference>
<dbReference type="SUPFAM" id="SSF52833">
    <property type="entry name" value="Thioredoxin-like"/>
    <property type="match status" value="1"/>
</dbReference>
<evidence type="ECO:0000256" key="6">
    <source>
        <dbReference type="ARBA" id="ARBA00034078"/>
    </source>
</evidence>
<dbReference type="InterPro" id="IPR042128">
    <property type="entry name" value="NuoE_dom"/>
</dbReference>
<dbReference type="EMBL" id="CAFBOR010000090">
    <property type="protein sequence ID" value="CAB4987366.1"/>
    <property type="molecule type" value="Genomic_DNA"/>
</dbReference>
<keyword evidence="2" id="KW-0001">2Fe-2S</keyword>
<dbReference type="EMBL" id="CAFBPF010000124">
    <property type="protein sequence ID" value="CAB5016154.1"/>
    <property type="molecule type" value="Genomic_DNA"/>
</dbReference>
<evidence type="ECO:0000256" key="4">
    <source>
        <dbReference type="ARBA" id="ARBA00023004"/>
    </source>
</evidence>
<dbReference type="InterPro" id="IPR036249">
    <property type="entry name" value="Thioredoxin-like_sf"/>
</dbReference>
<protein>
    <submittedName>
        <fullName evidence="8">Unannotated protein</fullName>
    </submittedName>
</protein>
<keyword evidence="4" id="KW-0408">Iron</keyword>
<name>A0A6J6VAE8_9ZZZZ</name>
<dbReference type="PIRSF" id="PIRSF000216">
    <property type="entry name" value="NADH_DH_24kDa"/>
    <property type="match status" value="1"/>
</dbReference>
<dbReference type="InterPro" id="IPR002023">
    <property type="entry name" value="NuoE-like"/>
</dbReference>
<accession>A0A6J6VAE8</accession>
<evidence type="ECO:0000256" key="1">
    <source>
        <dbReference type="ARBA" id="ARBA00010643"/>
    </source>
</evidence>
<keyword evidence="3" id="KW-0479">Metal-binding</keyword>
<sequence length="167" mass="17855">MAFTPENLLLAHEILARYPKTKSAILPLAHLAQDQDGRLTQDAMREIAGIVGVTPAEVLGTCSFYTMFKRDEVGRLVVSVCTNVTCLVMGGPEVLEHLEQRYASDKDVTIEEVECLAACGNAPAMQVNYEYHESLTPGSATEIIEAYKAGELTPRGVSGGLVGGGQG</sequence>
<dbReference type="PROSITE" id="PS01099">
    <property type="entry name" value="COMPLEX1_24K"/>
    <property type="match status" value="1"/>
</dbReference>
<dbReference type="Gene3D" id="1.10.10.1590">
    <property type="entry name" value="NADH-quinone oxidoreductase subunit E"/>
    <property type="match status" value="1"/>
</dbReference>
<evidence type="ECO:0000313" key="9">
    <source>
        <dbReference type="EMBL" id="CAB4855947.1"/>
    </source>
</evidence>
<gene>
    <name evidence="7" type="ORF">UFOPK2242_01380</name>
    <name evidence="8" type="ORF">UFOPK2925_00177</name>
    <name evidence="9" type="ORF">UFOPK3317_00107</name>
    <name evidence="10" type="ORF">UFOPK3974_00743</name>
    <name evidence="11" type="ORF">UFOPK4071_00988</name>
</gene>
<evidence type="ECO:0000313" key="10">
    <source>
        <dbReference type="EMBL" id="CAB4987366.1"/>
    </source>
</evidence>
<evidence type="ECO:0000256" key="2">
    <source>
        <dbReference type="ARBA" id="ARBA00022714"/>
    </source>
</evidence>
<dbReference type="FunFam" id="1.10.10.1590:FF:000001">
    <property type="entry name" value="NADH-quinone oxidoreductase subunit E"/>
    <property type="match status" value="1"/>
</dbReference>
<keyword evidence="5" id="KW-0411">Iron-sulfur</keyword>
<evidence type="ECO:0000313" key="7">
    <source>
        <dbReference type="EMBL" id="CAB4669528.1"/>
    </source>
</evidence>
<reference evidence="8" key="1">
    <citation type="submission" date="2020-05" db="EMBL/GenBank/DDBJ databases">
        <authorList>
            <person name="Chiriac C."/>
            <person name="Salcher M."/>
            <person name="Ghai R."/>
            <person name="Kavagutti S V."/>
        </authorList>
    </citation>
    <scope>NUCLEOTIDE SEQUENCE</scope>
</reference>
<evidence type="ECO:0000313" key="8">
    <source>
        <dbReference type="EMBL" id="CAB4769271.1"/>
    </source>
</evidence>
<dbReference type="Pfam" id="PF01257">
    <property type="entry name" value="2Fe-2S_thioredx"/>
    <property type="match status" value="1"/>
</dbReference>